<keyword evidence="1" id="KW-0472">Membrane</keyword>
<evidence type="ECO:0008006" key="4">
    <source>
        <dbReference type="Google" id="ProtNLM"/>
    </source>
</evidence>
<protein>
    <recommendedName>
        <fullName evidence="4">Integral membrane protein</fullName>
    </recommendedName>
</protein>
<evidence type="ECO:0000256" key="1">
    <source>
        <dbReference type="SAM" id="Phobius"/>
    </source>
</evidence>
<keyword evidence="1" id="KW-0812">Transmembrane</keyword>
<dbReference type="AlphaFoldDB" id="A0A8J7GPK2"/>
<sequence>MAEPVDPVRPVTLKALVGLLWGKAAVLVGLTGWLLYADLSGRAGSSRLANFVTIYSAVYAVFLILAGWAVYSRKSWSRGPAVMLELFLLPIGYYMVTGGQPLLGVPVIVLGLLGVFLALHRRTLEAIGIDLPRRGA</sequence>
<comment type="caution">
    <text evidence="2">The sequence shown here is derived from an EMBL/GenBank/DDBJ whole genome shotgun (WGS) entry which is preliminary data.</text>
</comment>
<keyword evidence="1" id="KW-1133">Transmembrane helix</keyword>
<feature type="transmembrane region" description="Helical" evidence="1">
    <location>
        <begin position="91"/>
        <end position="119"/>
    </location>
</feature>
<dbReference type="EMBL" id="JADOUF010000001">
    <property type="protein sequence ID" value="MBG6140933.1"/>
    <property type="molecule type" value="Genomic_DNA"/>
</dbReference>
<keyword evidence="3" id="KW-1185">Reference proteome</keyword>
<dbReference type="RefSeq" id="WP_197007426.1">
    <property type="nucleotide sequence ID" value="NZ_BONS01000019.1"/>
</dbReference>
<proteinExistence type="predicted"/>
<accession>A0A8J7GPK2</accession>
<evidence type="ECO:0000313" key="2">
    <source>
        <dbReference type="EMBL" id="MBG6140933.1"/>
    </source>
</evidence>
<gene>
    <name evidence="2" type="ORF">IW245_007127</name>
</gene>
<organism evidence="2 3">
    <name type="scientific">Longispora fulva</name>
    <dbReference type="NCBI Taxonomy" id="619741"/>
    <lineage>
        <taxon>Bacteria</taxon>
        <taxon>Bacillati</taxon>
        <taxon>Actinomycetota</taxon>
        <taxon>Actinomycetes</taxon>
        <taxon>Micromonosporales</taxon>
        <taxon>Micromonosporaceae</taxon>
        <taxon>Longispora</taxon>
    </lineage>
</organism>
<feature type="transmembrane region" description="Helical" evidence="1">
    <location>
        <begin position="15"/>
        <end position="36"/>
    </location>
</feature>
<evidence type="ECO:0000313" key="3">
    <source>
        <dbReference type="Proteomes" id="UP000622552"/>
    </source>
</evidence>
<name>A0A8J7GPK2_9ACTN</name>
<reference evidence="2" key="1">
    <citation type="submission" date="2020-11" db="EMBL/GenBank/DDBJ databases">
        <title>Sequencing the genomes of 1000 actinobacteria strains.</title>
        <authorList>
            <person name="Klenk H.-P."/>
        </authorList>
    </citation>
    <scope>NUCLEOTIDE SEQUENCE</scope>
    <source>
        <strain evidence="2">DSM 45356</strain>
    </source>
</reference>
<dbReference type="Proteomes" id="UP000622552">
    <property type="component" value="Unassembled WGS sequence"/>
</dbReference>
<feature type="transmembrane region" description="Helical" evidence="1">
    <location>
        <begin position="48"/>
        <end position="71"/>
    </location>
</feature>